<dbReference type="Gene3D" id="1.10.238.10">
    <property type="entry name" value="EF-hand"/>
    <property type="match status" value="1"/>
</dbReference>
<gene>
    <name evidence="3" type="ORF">M9Y10_002609</name>
</gene>
<protein>
    <submittedName>
        <fullName evidence="3">Calcium-binding component of the spindle pole body (SPB) half-bridge</fullName>
    </submittedName>
</protein>
<dbReference type="Proteomes" id="UP001470230">
    <property type="component" value="Unassembled WGS sequence"/>
</dbReference>
<dbReference type="InterPro" id="IPR011992">
    <property type="entry name" value="EF-hand-dom_pair"/>
</dbReference>
<keyword evidence="4" id="KW-1185">Reference proteome</keyword>
<dbReference type="Pfam" id="PF13499">
    <property type="entry name" value="EF-hand_7"/>
    <property type="match status" value="1"/>
</dbReference>
<dbReference type="InterPro" id="IPR002048">
    <property type="entry name" value="EF_hand_dom"/>
</dbReference>
<name>A0ABR2LBA5_9EUKA</name>
<dbReference type="PROSITE" id="PS00018">
    <property type="entry name" value="EF_HAND_1"/>
    <property type="match status" value="1"/>
</dbReference>
<dbReference type="InterPro" id="IPR018247">
    <property type="entry name" value="EF_Hand_1_Ca_BS"/>
</dbReference>
<dbReference type="PROSITE" id="PS50222">
    <property type="entry name" value="EF_HAND_2"/>
    <property type="match status" value="1"/>
</dbReference>
<dbReference type="SUPFAM" id="SSF47473">
    <property type="entry name" value="EF-hand"/>
    <property type="match status" value="1"/>
</dbReference>
<evidence type="ECO:0000256" key="1">
    <source>
        <dbReference type="ARBA" id="ARBA00022837"/>
    </source>
</evidence>
<evidence type="ECO:0000313" key="3">
    <source>
        <dbReference type="EMBL" id="KAK8900286.1"/>
    </source>
</evidence>
<accession>A0ABR2LBA5</accession>
<evidence type="ECO:0000313" key="4">
    <source>
        <dbReference type="Proteomes" id="UP001470230"/>
    </source>
</evidence>
<comment type="caution">
    <text evidence="3">The sequence shown here is derived from an EMBL/GenBank/DDBJ whole genome shotgun (WGS) entry which is preliminary data.</text>
</comment>
<dbReference type="SMART" id="SM00054">
    <property type="entry name" value="EFh"/>
    <property type="match status" value="1"/>
</dbReference>
<dbReference type="EMBL" id="JAPFFF010000001">
    <property type="protein sequence ID" value="KAK8900286.1"/>
    <property type="molecule type" value="Genomic_DNA"/>
</dbReference>
<organism evidence="3 4">
    <name type="scientific">Tritrichomonas musculus</name>
    <dbReference type="NCBI Taxonomy" id="1915356"/>
    <lineage>
        <taxon>Eukaryota</taxon>
        <taxon>Metamonada</taxon>
        <taxon>Parabasalia</taxon>
        <taxon>Tritrichomonadida</taxon>
        <taxon>Tritrichomonadidae</taxon>
        <taxon>Tritrichomonas</taxon>
    </lineage>
</organism>
<dbReference type="CDD" id="cd00051">
    <property type="entry name" value="EFh"/>
    <property type="match status" value="1"/>
</dbReference>
<keyword evidence="1" id="KW-0106">Calcium</keyword>
<sequence>MSHKYLFVTEDEYRAEINNIFNKFTINKDENTKENFLDVAVMEQIFIALGKPLSTKILNDLKIEVIKDNLLGISYKRFEEIYIKHFPYNSSQLLKEAFEIFDVNHTGRITFDDMKKVVNALSLQFTDQELQDIINVFDSTGQAIEYKRICMEYE</sequence>
<proteinExistence type="predicted"/>
<feature type="domain" description="EF-hand" evidence="2">
    <location>
        <begin position="89"/>
        <end position="124"/>
    </location>
</feature>
<reference evidence="3 4" key="1">
    <citation type="submission" date="2024-04" db="EMBL/GenBank/DDBJ databases">
        <title>Tritrichomonas musculus Genome.</title>
        <authorList>
            <person name="Alves-Ferreira E."/>
            <person name="Grigg M."/>
            <person name="Lorenzi H."/>
            <person name="Galac M."/>
        </authorList>
    </citation>
    <scope>NUCLEOTIDE SEQUENCE [LARGE SCALE GENOMIC DNA]</scope>
    <source>
        <strain evidence="3 4">EAF2021</strain>
    </source>
</reference>
<evidence type="ECO:0000259" key="2">
    <source>
        <dbReference type="PROSITE" id="PS50222"/>
    </source>
</evidence>